<comment type="caution">
    <text evidence="1">The sequence shown here is derived from an EMBL/GenBank/DDBJ whole genome shotgun (WGS) entry which is preliminary data.</text>
</comment>
<dbReference type="EMBL" id="CAKMMW010000056">
    <property type="protein sequence ID" value="CAH1232806.1"/>
    <property type="molecule type" value="Genomic_DNA"/>
</dbReference>
<evidence type="ECO:0000313" key="1">
    <source>
        <dbReference type="EMBL" id="CAH1232806.1"/>
    </source>
</evidence>
<keyword evidence="2" id="KW-1185">Reference proteome</keyword>
<gene>
    <name evidence="1" type="ORF">PAECIP111891_07098</name>
</gene>
<accession>A0ABM9CZF8</accession>
<evidence type="ECO:0000313" key="2">
    <source>
        <dbReference type="Proteomes" id="UP000838821"/>
    </source>
</evidence>
<organism evidence="1 2">
    <name type="scientific">Paenibacillus allorhizoplanae</name>
    <dbReference type="NCBI Taxonomy" id="2905648"/>
    <lineage>
        <taxon>Bacteria</taxon>
        <taxon>Bacillati</taxon>
        <taxon>Bacillota</taxon>
        <taxon>Bacilli</taxon>
        <taxon>Bacillales</taxon>
        <taxon>Paenibacillaceae</taxon>
        <taxon>Paenibacillus</taxon>
    </lineage>
</organism>
<evidence type="ECO:0008006" key="3">
    <source>
        <dbReference type="Google" id="ProtNLM"/>
    </source>
</evidence>
<protein>
    <recommendedName>
        <fullName evidence="3">HtrL family protein</fullName>
    </recommendedName>
</protein>
<dbReference type="RefSeq" id="WP_236293618.1">
    <property type="nucleotide sequence ID" value="NZ_CAKMMW010000056.1"/>
</dbReference>
<reference evidence="1" key="1">
    <citation type="submission" date="2022-01" db="EMBL/GenBank/DDBJ databases">
        <authorList>
            <person name="Criscuolo A."/>
        </authorList>
    </citation>
    <scope>NUCLEOTIDE SEQUENCE</scope>
    <source>
        <strain evidence="1">CIP111891</strain>
    </source>
</reference>
<dbReference type="InterPro" id="IPR011735">
    <property type="entry name" value="WlaTC/HtrL_glycosyltransf"/>
</dbReference>
<dbReference type="Proteomes" id="UP000838821">
    <property type="component" value="Unassembled WGS sequence"/>
</dbReference>
<sequence>MNEISIVTAFFNINRNEWGPYSRTVDEYLGYFSIWAKMKNKLIVYVESSELAERIISVREKYGLKEFTIVNIVDDYTKIDTELYESIKAATQNQYQKQFRLLPNNPECWNYNYNYVMQLKMWCVQDAIAKEQASGMVAWVDFGFNHGGSVIDSNSDFNFLWEYNFPEKINLFSIQDIDDRPIFDIVRSMDVYIMGTIIVGVDKLWHEFWLLMRTAMISLNNCGLTDDDQTILLMAYRINPRIFQILESGWMLQIKQYGGEHLVLKTAKNNGKKKNIKKYFINTPVRGLIRKIKDTILNLRYSIRVFSTLQKTTRK</sequence>
<name>A0ABM9CZF8_9BACL</name>
<dbReference type="Pfam" id="PF09612">
    <property type="entry name" value="HtrL_YibB"/>
    <property type="match status" value="1"/>
</dbReference>
<proteinExistence type="predicted"/>